<keyword evidence="2" id="KW-1185">Reference proteome</keyword>
<reference evidence="1" key="1">
    <citation type="submission" date="2022-08" db="EMBL/GenBank/DDBJ databases">
        <title>Genome Sequence of Pycnoporus sanguineus.</title>
        <authorList>
            <person name="Buettner E."/>
        </authorList>
    </citation>
    <scope>NUCLEOTIDE SEQUENCE</scope>
    <source>
        <strain evidence="1">CG-C14</strain>
    </source>
</reference>
<dbReference type="EMBL" id="JANSHE010001725">
    <property type="protein sequence ID" value="KAJ3001374.1"/>
    <property type="molecule type" value="Genomic_DNA"/>
</dbReference>
<gene>
    <name evidence="1" type="ORF">NUW54_g6465</name>
</gene>
<accession>A0ACC1PS56</accession>
<name>A0ACC1PS56_9APHY</name>
<evidence type="ECO:0000313" key="2">
    <source>
        <dbReference type="Proteomes" id="UP001144978"/>
    </source>
</evidence>
<protein>
    <submittedName>
        <fullName evidence="1">Uncharacterized protein</fullName>
    </submittedName>
</protein>
<comment type="caution">
    <text evidence="1">The sequence shown here is derived from an EMBL/GenBank/DDBJ whole genome shotgun (WGS) entry which is preliminary data.</text>
</comment>
<organism evidence="1 2">
    <name type="scientific">Trametes sanguinea</name>
    <dbReference type="NCBI Taxonomy" id="158606"/>
    <lineage>
        <taxon>Eukaryota</taxon>
        <taxon>Fungi</taxon>
        <taxon>Dikarya</taxon>
        <taxon>Basidiomycota</taxon>
        <taxon>Agaricomycotina</taxon>
        <taxon>Agaricomycetes</taxon>
        <taxon>Polyporales</taxon>
        <taxon>Polyporaceae</taxon>
        <taxon>Trametes</taxon>
    </lineage>
</organism>
<dbReference type="Proteomes" id="UP001144978">
    <property type="component" value="Unassembled WGS sequence"/>
</dbReference>
<sequence length="658" mass="73594">MGRRDAPFPAAGGNKEGFGLGLRDVPDPFWADLPYANIFNCIVPDLLHQLHKGVFMTHLVSWVSQGHEAELDARFARVPPYPDLRVFKNGISTISQWTGNEYRQMEKVFIGLLPGLHDDPRVVAAARAILDFIYLAHYPSHTAATLRQMQDALDRFHSSKQVFVTMGIRDHFNVQKLHWMQHYLTSIIDFGTCDGLSTDISERLHIDCVKMAYRASNRKEYVKQMLAWLSRREKMRWLSNYISWSERRSHSDAAGAPSRGTRMQTSQAPPESLENPPVQEQPERPVADSTSSALSACISAAPTISQSPPQTCEDSDNDAEDRLFPSYRIASKPAAVLTGNEIMVAYQADSFPEALGNFLQAETGLSMLPEMLLHHNYATYVRFARTLPSLRGLPEESLKDTVHARPSIGSKPSRFSTVLFVENPGVAETLGVEGYRVAQVRVIFTLPPSLQRFVFGTLRDQPHLAYVELFTPFTSPDPHSRMYKIGRSLTAQCRFLSMAPSTTDTGAAFHVHSCHVHVSKEETKATLVIEPQKPGPVTIVLAVLHRATAPPPPESPPWPGRPYPEAREHSVMLSGISAASVQEESETESELDEERRKPFPTDPEPPADDREPFTTPQSVRAQRNSPPTRKRKPHEGGIPPAYDAIDPTLRFASKRRRC</sequence>
<evidence type="ECO:0000313" key="1">
    <source>
        <dbReference type="EMBL" id="KAJ3001374.1"/>
    </source>
</evidence>
<proteinExistence type="predicted"/>